<accession>A0A4P9YU90</accession>
<dbReference type="PANTHER" id="PTHR31964:SF113">
    <property type="entry name" value="USPA DOMAIN-CONTAINING PROTEIN"/>
    <property type="match status" value="1"/>
</dbReference>
<organism evidence="2 3">
    <name type="scientific">Syncephalis pseudoplumigaleata</name>
    <dbReference type="NCBI Taxonomy" id="1712513"/>
    <lineage>
        <taxon>Eukaryota</taxon>
        <taxon>Fungi</taxon>
        <taxon>Fungi incertae sedis</taxon>
        <taxon>Zoopagomycota</taxon>
        <taxon>Zoopagomycotina</taxon>
        <taxon>Zoopagomycetes</taxon>
        <taxon>Zoopagales</taxon>
        <taxon>Piptocephalidaceae</taxon>
        <taxon>Syncephalis</taxon>
    </lineage>
</organism>
<name>A0A4P9YU90_9FUNG</name>
<dbReference type="AlphaFoldDB" id="A0A4P9YU90"/>
<dbReference type="PANTHER" id="PTHR31964">
    <property type="entry name" value="ADENINE NUCLEOTIDE ALPHA HYDROLASES-LIKE SUPERFAMILY PROTEIN"/>
    <property type="match status" value="1"/>
</dbReference>
<dbReference type="PRINTS" id="PR01438">
    <property type="entry name" value="UNVRSLSTRESS"/>
</dbReference>
<dbReference type="Pfam" id="PF00582">
    <property type="entry name" value="Usp"/>
    <property type="match status" value="1"/>
</dbReference>
<dbReference type="EMBL" id="KZ992129">
    <property type="protein sequence ID" value="RKP22420.1"/>
    <property type="molecule type" value="Genomic_DNA"/>
</dbReference>
<dbReference type="CDD" id="cd23659">
    <property type="entry name" value="USP_At3g01520-like"/>
    <property type="match status" value="1"/>
</dbReference>
<keyword evidence="3" id="KW-1185">Reference proteome</keyword>
<gene>
    <name evidence="2" type="ORF">SYNPS1DRAFT_20092</name>
</gene>
<dbReference type="SUPFAM" id="SSF52402">
    <property type="entry name" value="Adenine nucleotide alpha hydrolases-like"/>
    <property type="match status" value="1"/>
</dbReference>
<protein>
    <recommendedName>
        <fullName evidence="1">UspA domain-containing protein</fullName>
    </recommendedName>
</protein>
<sequence>LVSEHPEESAPGLKRVVCIALEYSDHGRYAFDWAVDNFIRPDTDLVVLLNVRNPVAVPAPYGVAGRAKTRHRDASHQFLRDYAARLMERKIAVKAIALRGDARDELVRKSAEVHADVLIMGSRGLGVLKRTLLGSVSDYCAHNCSMPIIIVKMPAPDTETEEQQ</sequence>
<dbReference type="Proteomes" id="UP000278143">
    <property type="component" value="Unassembled WGS sequence"/>
</dbReference>
<evidence type="ECO:0000313" key="2">
    <source>
        <dbReference type="EMBL" id="RKP22420.1"/>
    </source>
</evidence>
<dbReference type="Gene3D" id="3.40.50.620">
    <property type="entry name" value="HUPs"/>
    <property type="match status" value="1"/>
</dbReference>
<evidence type="ECO:0000259" key="1">
    <source>
        <dbReference type="Pfam" id="PF00582"/>
    </source>
</evidence>
<dbReference type="InterPro" id="IPR006016">
    <property type="entry name" value="UspA"/>
</dbReference>
<feature type="non-terminal residue" evidence="2">
    <location>
        <position position="1"/>
    </location>
</feature>
<reference evidence="3" key="1">
    <citation type="journal article" date="2018" name="Nat. Microbiol.">
        <title>Leveraging single-cell genomics to expand the fungal tree of life.</title>
        <authorList>
            <person name="Ahrendt S.R."/>
            <person name="Quandt C.A."/>
            <person name="Ciobanu D."/>
            <person name="Clum A."/>
            <person name="Salamov A."/>
            <person name="Andreopoulos B."/>
            <person name="Cheng J.F."/>
            <person name="Woyke T."/>
            <person name="Pelin A."/>
            <person name="Henrissat B."/>
            <person name="Reynolds N.K."/>
            <person name="Benny G.L."/>
            <person name="Smith M.E."/>
            <person name="James T.Y."/>
            <person name="Grigoriev I.V."/>
        </authorList>
    </citation>
    <scope>NUCLEOTIDE SEQUENCE [LARGE SCALE GENOMIC DNA]</scope>
    <source>
        <strain evidence="3">Benny S71-1</strain>
    </source>
</reference>
<feature type="domain" description="UspA" evidence="1">
    <location>
        <begin position="16"/>
        <end position="152"/>
    </location>
</feature>
<dbReference type="InterPro" id="IPR006015">
    <property type="entry name" value="Universal_stress_UspA"/>
</dbReference>
<dbReference type="InterPro" id="IPR014729">
    <property type="entry name" value="Rossmann-like_a/b/a_fold"/>
</dbReference>
<proteinExistence type="predicted"/>
<dbReference type="OrthoDB" id="843225at2759"/>
<evidence type="ECO:0000313" key="3">
    <source>
        <dbReference type="Proteomes" id="UP000278143"/>
    </source>
</evidence>